<organism evidence="1 2">
    <name type="scientific">Mesorhizobium tamadayense</name>
    <dbReference type="NCBI Taxonomy" id="425306"/>
    <lineage>
        <taxon>Bacteria</taxon>
        <taxon>Pseudomonadati</taxon>
        <taxon>Pseudomonadota</taxon>
        <taxon>Alphaproteobacteria</taxon>
        <taxon>Hyphomicrobiales</taxon>
        <taxon>Phyllobacteriaceae</taxon>
        <taxon>Mesorhizobium</taxon>
    </lineage>
</organism>
<reference evidence="1 2" key="1">
    <citation type="submission" date="2018-11" db="EMBL/GenBank/DDBJ databases">
        <title>the genome of Mesorhizobium tamadayense DSM 28320.</title>
        <authorList>
            <person name="Gao J."/>
        </authorList>
    </citation>
    <scope>NUCLEOTIDE SEQUENCE [LARGE SCALE GENOMIC DNA]</scope>
    <source>
        <strain evidence="1 2">DSM 28320</strain>
    </source>
</reference>
<comment type="caution">
    <text evidence="1">The sequence shown here is derived from an EMBL/GenBank/DDBJ whole genome shotgun (WGS) entry which is preliminary data.</text>
</comment>
<dbReference type="AlphaFoldDB" id="A0A3P3FT96"/>
<dbReference type="Proteomes" id="UP000273786">
    <property type="component" value="Unassembled WGS sequence"/>
</dbReference>
<name>A0A3P3FT96_9HYPH</name>
<evidence type="ECO:0000313" key="1">
    <source>
        <dbReference type="EMBL" id="RRI01788.1"/>
    </source>
</evidence>
<proteinExistence type="predicted"/>
<sequence length="60" mass="6428">MINFCARCPWPGRIFEGERLCIGDGADKLHGRIEIGIGFAGKTDNEVAGHGDIGAARARM</sequence>
<protein>
    <submittedName>
        <fullName evidence="1">Uncharacterized protein</fullName>
    </submittedName>
</protein>
<accession>A0A3P3FT96</accession>
<keyword evidence="2" id="KW-1185">Reference proteome</keyword>
<dbReference type="EMBL" id="RQXT01000014">
    <property type="protein sequence ID" value="RRI01788.1"/>
    <property type="molecule type" value="Genomic_DNA"/>
</dbReference>
<evidence type="ECO:0000313" key="2">
    <source>
        <dbReference type="Proteomes" id="UP000273786"/>
    </source>
</evidence>
<gene>
    <name evidence="1" type="ORF">EH240_14260</name>
</gene>